<evidence type="ECO:0000313" key="1">
    <source>
        <dbReference type="EMBL" id="RFM33077.1"/>
    </source>
</evidence>
<dbReference type="PANTHER" id="PTHR34720">
    <property type="entry name" value="MICROCYSTIN DEPENDENT PROTEIN"/>
    <property type="match status" value="1"/>
</dbReference>
<dbReference type="NCBIfam" id="TIGR01965">
    <property type="entry name" value="VCBS_repeat"/>
    <property type="match status" value="9"/>
</dbReference>
<reference evidence="1 2" key="1">
    <citation type="submission" date="2018-08" db="EMBL/GenBank/DDBJ databases">
        <title>Chitinophaga sp. K20C18050901, a novel bacterium isolated from forest soil.</title>
        <authorList>
            <person name="Wang C."/>
        </authorList>
    </citation>
    <scope>NUCLEOTIDE SEQUENCE [LARGE SCALE GENOMIC DNA]</scope>
    <source>
        <strain evidence="1 2">K20C18050901</strain>
    </source>
</reference>
<name>A0A3E1NYP6_9BACT</name>
<dbReference type="InterPro" id="IPR026341">
    <property type="entry name" value="T9SS_type_B"/>
</dbReference>
<dbReference type="PANTHER" id="PTHR34720:SF9">
    <property type="entry name" value="BLR4714 PROTEIN"/>
    <property type="match status" value="1"/>
</dbReference>
<dbReference type="Gene3D" id="2.60.40.2810">
    <property type="match status" value="13"/>
</dbReference>
<sequence length="1542" mass="160169">ITIVEDTNGAGNVLTNDTDSDGDVLIASVVTNPVHGIIVLNADGSFTYTPNANFNGIDTVIYQACDNNGGCDTARLVITVTTMNDAPVAVDDAITINEDTQGTGNVLTNDSDPESDALTASVINAPAHGTIIMNVDGSFTYTPNANYNGIDTVTYQVCDNNGACDTARLIIAVTAVNDAPIAADDAVTINEDAQGTGNVLSNDTDPDGDALTASVVTNPAHGTIVLNADGSFTYTPNANFSGIDTLTYQACDNGACDTARLIITVTAVNDAPVAADDAITINEDIQGTGNVLTNDTDPDGDALTASVINAPAHGTIIMNADGSFTYTPNANFNGIDTVSYQACDNNGACDTARLIITVTAMNDAPLAVDDAITINEDTQGTGNVLTNDTDPDGDALTASVVANPAHGTIVLNANGSFTYTPNANFNGIDTVTYQACDNIGACDTALLIITVTAMNDAPIAADDAITINEDIQGTGNVLINDTDPDGNALTASVVTNPAHGTIVLNTDGSFTYTPDANFNGIDTATYQACDNTGACDTARLIITVTPVNDAPIATDDAITIAEDTQGTGNVLTNDTDPEGDVLTASVITSPAHGTIVLNADGSFTYTPNANFNGLDTVTYQACDNNGVCDTARLIITVTAINDAPIATDDAITINEDTQGTGNVLTNDTDPDSDALTASVITSPAHGTIVLNANGTFTYTPNANFNGLDTVTYQACDNTGLCDTARLIITVTPVNDAPIATDDATTINEDTQGTGNVLINDTDPDGDALTASVVTNPAHGTIVLNADGSFTYTPNANFNGIDTVMYQTCDNTSTCDTARLIITVTPVNDAPIATDDAITINEDTQGTGNVLTNDTDPDSDPLTASVITSPAHGTIVLNANGTFTYTPNANFNGLDTVTYKACDNTGLCDTARLIITVTPVNDAPIATDDATTINEDTPGTGNVLINDTDPDGDALTASVVTNPAHGTIVLNTDGSFTYTPNANFYGIDTVMYQACDNTGACDTARLIITVTAMNDAPVAADDAITIAEDTQGTGNVLTNDTDPDSDALTTSVITSPAHGTIVLNANGSFTYLPNANYSGIDSVTYQACDNTGFCDTARLIITITPVNDAPVAQNDNITIPEDATGIGNLLSNDSDVDGDPLSAGIIQGPANGRIVLNANGSFTYIPTSNYDGPDSVIYRVCDNHGACDTAILRITITPAPDAPVATNDSYTMTVNTGVSGNVLNNDYDLDGDALTATMITSPVHGTITFNSDGTFTYKPDQDYVGTDNITYQVCATDGCDTATVTFSIVPLNVSLAGIAKEASNPILNLNGSYDVTYTFVVSNFGNTALKDVQVTDDLKRVFPDPMTFTIKDIIQTTGANLIANNQYNGVSITSLLQDGSTILVGENDTIRFTITIMPNGNFGTFNNSATLTATAVESNAKVTDVSTNGLTADPNGDNDPGEEIPTPVTLNQTQLHIPGGFSPNGDGKNDKFVIGNIGNGTISLEVYNRWGNVVFRDPNYRNTWDGKCNQGIHIGEDLPDGTYFYIVILNGKEKFMSYITIIR</sequence>
<accession>A0A3E1NYP6</accession>
<dbReference type="NCBIfam" id="NF012211">
    <property type="entry name" value="tand_rpt_95"/>
    <property type="match status" value="14"/>
</dbReference>
<keyword evidence="2" id="KW-1185">Reference proteome</keyword>
<proteinExistence type="predicted"/>
<gene>
    <name evidence="1" type="ORF">DXN04_18755</name>
</gene>
<dbReference type="Gene3D" id="2.60.40.3440">
    <property type="match status" value="1"/>
</dbReference>
<dbReference type="RefSeq" id="WP_116854929.1">
    <property type="nucleotide sequence ID" value="NZ_QTJV01000007.1"/>
</dbReference>
<protein>
    <submittedName>
        <fullName evidence="1">Tandem-95 repeat protein</fullName>
    </submittedName>
</protein>
<dbReference type="Pfam" id="PF13585">
    <property type="entry name" value="CHU_C"/>
    <property type="match status" value="1"/>
</dbReference>
<dbReference type="Pfam" id="PF17963">
    <property type="entry name" value="Big_9"/>
    <property type="match status" value="14"/>
</dbReference>
<organism evidence="1 2">
    <name type="scientific">Chitinophaga silvisoli</name>
    <dbReference type="NCBI Taxonomy" id="2291814"/>
    <lineage>
        <taxon>Bacteria</taxon>
        <taxon>Pseudomonadati</taxon>
        <taxon>Bacteroidota</taxon>
        <taxon>Chitinophagia</taxon>
        <taxon>Chitinophagales</taxon>
        <taxon>Chitinophagaceae</taxon>
        <taxon>Chitinophaga</taxon>
    </lineage>
</organism>
<dbReference type="InterPro" id="IPR010221">
    <property type="entry name" value="VCBS_dom"/>
</dbReference>
<dbReference type="Proteomes" id="UP000261174">
    <property type="component" value="Unassembled WGS sequence"/>
</dbReference>
<evidence type="ECO:0000313" key="2">
    <source>
        <dbReference type="Proteomes" id="UP000261174"/>
    </source>
</evidence>
<comment type="caution">
    <text evidence="1">The sequence shown here is derived from an EMBL/GenBank/DDBJ whole genome shotgun (WGS) entry which is preliminary data.</text>
</comment>
<dbReference type="EMBL" id="QTJV01000007">
    <property type="protein sequence ID" value="RFM33077.1"/>
    <property type="molecule type" value="Genomic_DNA"/>
</dbReference>
<dbReference type="NCBIfam" id="TIGR04131">
    <property type="entry name" value="Bac_Flav_CTERM"/>
    <property type="match status" value="1"/>
</dbReference>
<feature type="non-terminal residue" evidence="1">
    <location>
        <position position="1"/>
    </location>
</feature>
<dbReference type="OrthoDB" id="9805017at2"/>